<proteinExistence type="predicted"/>
<dbReference type="Proteomes" id="UP001064489">
    <property type="component" value="Chromosome 12"/>
</dbReference>
<dbReference type="SUPFAM" id="SSF52058">
    <property type="entry name" value="L domain-like"/>
    <property type="match status" value="1"/>
</dbReference>
<gene>
    <name evidence="1" type="ORF">LWI28_026688</name>
</gene>
<protein>
    <submittedName>
        <fullName evidence="1">Uncharacterized protein</fullName>
    </submittedName>
</protein>
<evidence type="ECO:0000313" key="1">
    <source>
        <dbReference type="EMBL" id="KAI9157708.1"/>
    </source>
</evidence>
<name>A0AAD5IAZ8_ACENE</name>
<dbReference type="InterPro" id="IPR053197">
    <property type="entry name" value="F-box_SCFL_complex_component"/>
</dbReference>
<dbReference type="PANTHER" id="PTHR34223">
    <property type="entry name" value="OS11G0201299 PROTEIN"/>
    <property type="match status" value="1"/>
</dbReference>
<dbReference type="EMBL" id="JAJSOW010000107">
    <property type="protein sequence ID" value="KAI9157708.1"/>
    <property type="molecule type" value="Genomic_DNA"/>
</dbReference>
<keyword evidence="2" id="KW-1185">Reference proteome</keyword>
<dbReference type="AlphaFoldDB" id="A0AAD5IAZ8"/>
<dbReference type="PANTHER" id="PTHR34223:SF51">
    <property type="entry name" value="OS06G0556300 PROTEIN"/>
    <property type="match status" value="1"/>
</dbReference>
<reference evidence="1" key="2">
    <citation type="submission" date="2023-02" db="EMBL/GenBank/DDBJ databases">
        <authorList>
            <person name="Swenson N.G."/>
            <person name="Wegrzyn J.L."/>
            <person name="Mcevoy S.L."/>
        </authorList>
    </citation>
    <scope>NUCLEOTIDE SEQUENCE</scope>
    <source>
        <strain evidence="1">91603</strain>
        <tissue evidence="1">Leaf</tissue>
    </source>
</reference>
<organism evidence="1 2">
    <name type="scientific">Acer negundo</name>
    <name type="common">Box elder</name>
    <dbReference type="NCBI Taxonomy" id="4023"/>
    <lineage>
        <taxon>Eukaryota</taxon>
        <taxon>Viridiplantae</taxon>
        <taxon>Streptophyta</taxon>
        <taxon>Embryophyta</taxon>
        <taxon>Tracheophyta</taxon>
        <taxon>Spermatophyta</taxon>
        <taxon>Magnoliopsida</taxon>
        <taxon>eudicotyledons</taxon>
        <taxon>Gunneridae</taxon>
        <taxon>Pentapetalae</taxon>
        <taxon>rosids</taxon>
        <taxon>malvids</taxon>
        <taxon>Sapindales</taxon>
        <taxon>Sapindaceae</taxon>
        <taxon>Hippocastanoideae</taxon>
        <taxon>Acereae</taxon>
        <taxon>Acer</taxon>
    </lineage>
</organism>
<evidence type="ECO:0000313" key="2">
    <source>
        <dbReference type="Proteomes" id="UP001064489"/>
    </source>
</evidence>
<comment type="caution">
    <text evidence="1">The sequence shown here is derived from an EMBL/GenBank/DDBJ whole genome shotgun (WGS) entry which is preliminary data.</text>
</comment>
<reference evidence="1" key="1">
    <citation type="journal article" date="2022" name="Plant J.">
        <title>Strategies of tolerance reflected in two North American maple genomes.</title>
        <authorList>
            <person name="McEvoy S.L."/>
            <person name="Sezen U.U."/>
            <person name="Trouern-Trend A."/>
            <person name="McMahon S.M."/>
            <person name="Schaberg P.G."/>
            <person name="Yang J."/>
            <person name="Wegrzyn J.L."/>
            <person name="Swenson N.G."/>
        </authorList>
    </citation>
    <scope>NUCLEOTIDE SEQUENCE</scope>
    <source>
        <strain evidence="1">91603</strain>
    </source>
</reference>
<sequence length="229" mass="26182">MSLEEIDTNVTTFPQSSYQCQTLMTLKQGPCSSDLPDLSSLTLLTTMELTDVWLPDCDFFPRCLVLENLSIIDCQSLTTLKISAPRFVRLIISNYRSFKKNRNGKFVRTAPNDGKIVIAAPRLKFFNLKKLDPLVLSMDDCPTLEKVDISMSQPFCQKIGDKKQTFILDMFHMIEGIFHVKSLRISLNFVKEKFIMCCNNVDEETKIVVLNKEIREEQLVGLATILEEI</sequence>
<accession>A0AAD5IAZ8</accession>